<evidence type="ECO:0000256" key="6">
    <source>
        <dbReference type="SAM" id="Phobius"/>
    </source>
</evidence>
<dbReference type="Proteomes" id="UP000192596">
    <property type="component" value="Unassembled WGS sequence"/>
</dbReference>
<comment type="caution">
    <text evidence="7">The sequence shown here is derived from an EMBL/GenBank/DDBJ whole genome shotgun (WGS) entry which is preliminary data.</text>
</comment>
<feature type="region of interest" description="Disordered" evidence="5">
    <location>
        <begin position="317"/>
        <end position="364"/>
    </location>
</feature>
<dbReference type="EMBL" id="NAJO01000045">
    <property type="protein sequence ID" value="OQN98515.1"/>
    <property type="molecule type" value="Genomic_DNA"/>
</dbReference>
<evidence type="ECO:0000256" key="2">
    <source>
        <dbReference type="ARBA" id="ARBA00022692"/>
    </source>
</evidence>
<evidence type="ECO:0000313" key="8">
    <source>
        <dbReference type="Proteomes" id="UP000192596"/>
    </source>
</evidence>
<evidence type="ECO:0000256" key="1">
    <source>
        <dbReference type="ARBA" id="ARBA00004141"/>
    </source>
</evidence>
<keyword evidence="8" id="KW-1185">Reference proteome</keyword>
<dbReference type="GO" id="GO:0005886">
    <property type="term" value="C:plasma membrane"/>
    <property type="evidence" value="ECO:0007669"/>
    <property type="project" value="TreeGrafter"/>
</dbReference>
<proteinExistence type="predicted"/>
<dbReference type="InParanoid" id="A0A1V8SH97"/>
<dbReference type="GO" id="GO:0000324">
    <property type="term" value="C:fungal-type vacuole"/>
    <property type="evidence" value="ECO:0007669"/>
    <property type="project" value="TreeGrafter"/>
</dbReference>
<keyword evidence="4 6" id="KW-0472">Membrane</keyword>
<keyword evidence="3 6" id="KW-1133">Transmembrane helix</keyword>
<accession>A0A1V8SH97</accession>
<keyword evidence="2 6" id="KW-0812">Transmembrane</keyword>
<feature type="transmembrane region" description="Helical" evidence="6">
    <location>
        <begin position="195"/>
        <end position="214"/>
    </location>
</feature>
<dbReference type="STRING" id="1507870.A0A1V8SH97"/>
<dbReference type="FunCoup" id="A0A1V8SH97">
    <property type="interactions" value="46"/>
</dbReference>
<dbReference type="InterPro" id="IPR007568">
    <property type="entry name" value="RTA1"/>
</dbReference>
<comment type="subcellular location">
    <subcellularLocation>
        <location evidence="1">Membrane</location>
        <topology evidence="1">Multi-pass membrane protein</topology>
    </subcellularLocation>
</comment>
<evidence type="ECO:0000256" key="3">
    <source>
        <dbReference type="ARBA" id="ARBA00022989"/>
    </source>
</evidence>
<evidence type="ECO:0000256" key="5">
    <source>
        <dbReference type="SAM" id="MobiDB-lite"/>
    </source>
</evidence>
<dbReference type="OrthoDB" id="1844152at2759"/>
<feature type="transmembrane region" description="Helical" evidence="6">
    <location>
        <begin position="77"/>
        <end position="99"/>
    </location>
</feature>
<sequence length="364" mass="39954">MASLLFSAAHAVLESRQTSNYTETKNWRDSCTKATCDLKYSYWGYLPSIAANSIFAALFGISLLGFLAQAAICRKRFWGFSFAMSAGSFLEVLGYIGRIVSFSNPFNENGFLIQIVCLTIAPAFYAAAIYFCLRSIVLTFGPANSRLPATWYPRIFIPCDVVSLLLQAGGGGWASIASHSGHSAAGGNHIMQAGLAFQVLTLLIFIILASDFTFKTYSRYKKLGSAVAFDQTHNDLRKSRKFQLFLCALCFATLCIFTRSVYRVAELSEGWTGRLIKTQSYFIGLEGAIVSAGVLMLNIFHPGFCFGEGWDMEKAATGNGRREKKGRKWGFGRKGGRVESEAERSGGSSDGEVVGEERVVREKV</sequence>
<feature type="transmembrane region" description="Helical" evidence="6">
    <location>
        <begin position="242"/>
        <end position="261"/>
    </location>
</feature>
<gene>
    <name evidence="7" type="ORF">B0A48_15776</name>
</gene>
<evidence type="ECO:0008006" key="9">
    <source>
        <dbReference type="Google" id="ProtNLM"/>
    </source>
</evidence>
<evidence type="ECO:0000313" key="7">
    <source>
        <dbReference type="EMBL" id="OQN98515.1"/>
    </source>
</evidence>
<feature type="compositionally biased region" description="Basic residues" evidence="5">
    <location>
        <begin position="322"/>
        <end position="335"/>
    </location>
</feature>
<evidence type="ECO:0000256" key="4">
    <source>
        <dbReference type="ARBA" id="ARBA00023136"/>
    </source>
</evidence>
<feature type="transmembrane region" description="Helical" evidence="6">
    <location>
        <begin position="111"/>
        <end position="133"/>
    </location>
</feature>
<dbReference type="Pfam" id="PF04479">
    <property type="entry name" value="RTA1"/>
    <property type="match status" value="1"/>
</dbReference>
<dbReference type="AlphaFoldDB" id="A0A1V8SH97"/>
<name>A0A1V8SH97_9PEZI</name>
<feature type="transmembrane region" description="Helical" evidence="6">
    <location>
        <begin position="154"/>
        <end position="175"/>
    </location>
</feature>
<organism evidence="7 8">
    <name type="scientific">Cryoendolithus antarcticus</name>
    <dbReference type="NCBI Taxonomy" id="1507870"/>
    <lineage>
        <taxon>Eukaryota</taxon>
        <taxon>Fungi</taxon>
        <taxon>Dikarya</taxon>
        <taxon>Ascomycota</taxon>
        <taxon>Pezizomycotina</taxon>
        <taxon>Dothideomycetes</taxon>
        <taxon>Dothideomycetidae</taxon>
        <taxon>Cladosporiales</taxon>
        <taxon>Cladosporiaceae</taxon>
        <taxon>Cryoendolithus</taxon>
    </lineage>
</organism>
<feature type="transmembrane region" description="Helical" evidence="6">
    <location>
        <begin position="42"/>
        <end position="65"/>
    </location>
</feature>
<dbReference type="PANTHER" id="PTHR31465">
    <property type="entry name" value="PROTEIN RTA1-RELATED"/>
    <property type="match status" value="1"/>
</dbReference>
<feature type="transmembrane region" description="Helical" evidence="6">
    <location>
        <begin position="281"/>
        <end position="300"/>
    </location>
</feature>
<protein>
    <recommendedName>
        <fullName evidence="9">Sphingoid long-chain base transporter RSB1</fullName>
    </recommendedName>
</protein>
<reference evidence="8" key="1">
    <citation type="submission" date="2017-03" db="EMBL/GenBank/DDBJ databases">
        <title>Genomes of endolithic fungi from Antarctica.</title>
        <authorList>
            <person name="Coleine C."/>
            <person name="Masonjones S."/>
            <person name="Stajich J.E."/>
        </authorList>
    </citation>
    <scope>NUCLEOTIDE SEQUENCE [LARGE SCALE GENOMIC DNA]</scope>
    <source>
        <strain evidence="8">CCFEE 5527</strain>
    </source>
</reference>
<dbReference type="PANTHER" id="PTHR31465:SF7">
    <property type="entry name" value="SPHINGOID LONG-CHAIN BASE TRANSPORTER RSB1"/>
    <property type="match status" value="1"/>
</dbReference>
<feature type="compositionally biased region" description="Basic and acidic residues" evidence="5">
    <location>
        <begin position="355"/>
        <end position="364"/>
    </location>
</feature>